<dbReference type="STRING" id="1619234.SAMN05421730_102143"/>
<keyword evidence="4" id="KW-1185">Reference proteome</keyword>
<dbReference type="OrthoDB" id="9809348at2"/>
<evidence type="ECO:0000259" key="2">
    <source>
        <dbReference type="SMART" id="SM00387"/>
    </source>
</evidence>
<feature type="domain" description="Histidine kinase/HSP90-like ATPase" evidence="2">
    <location>
        <begin position="226"/>
        <end position="343"/>
    </location>
</feature>
<dbReference type="InterPro" id="IPR003594">
    <property type="entry name" value="HATPase_dom"/>
</dbReference>
<dbReference type="GO" id="GO:0000155">
    <property type="term" value="F:phosphorelay sensor kinase activity"/>
    <property type="evidence" value="ECO:0007669"/>
    <property type="project" value="InterPro"/>
</dbReference>
<keyword evidence="1" id="KW-0812">Transmembrane</keyword>
<proteinExistence type="predicted"/>
<organism evidence="3 4">
    <name type="scientific">Anaerobium acetethylicum</name>
    <dbReference type="NCBI Taxonomy" id="1619234"/>
    <lineage>
        <taxon>Bacteria</taxon>
        <taxon>Bacillati</taxon>
        <taxon>Bacillota</taxon>
        <taxon>Clostridia</taxon>
        <taxon>Lachnospirales</taxon>
        <taxon>Lachnospiraceae</taxon>
        <taxon>Anaerobium</taxon>
    </lineage>
</organism>
<keyword evidence="1" id="KW-0472">Membrane</keyword>
<keyword evidence="3" id="KW-0418">Kinase</keyword>
<evidence type="ECO:0000313" key="4">
    <source>
        <dbReference type="Proteomes" id="UP000199315"/>
    </source>
</evidence>
<sequence length="347" mass="40282">MKKTKRLFRKRILFSGWIVFGMLILLMLLFLAGSLFQINREFNRTFYNATIIAGMMMMAALLWFYKHTIINPISKLEDALKLLEEVNDGEILKMDGRTDYLADSLSEVLRKLIESLEREHMEVVLRQESEYAELQSQINPHFLYNTLETIRGQAVIDDNYKIADMTEALAKYFRYNIGKDNDQATVADEIENIYNYIHIQQYRFDDRFRFNVYPHDDSGEYLNCIIPKMTLQPIVENAIFHGVESKIEQGHISIHIETTENCLSITVADDGVGMDEDALRKMNDKLNNPQGIITYNKKDSHNGIAMDNVNKRLKLLFGKEYGIRVSSTHMFGTEVEIRIPKIIREGS</sequence>
<dbReference type="PANTHER" id="PTHR34220:SF7">
    <property type="entry name" value="SENSOR HISTIDINE KINASE YPDA"/>
    <property type="match status" value="1"/>
</dbReference>
<dbReference type="EMBL" id="FMKA01000021">
    <property type="protein sequence ID" value="SCP98495.1"/>
    <property type="molecule type" value="Genomic_DNA"/>
</dbReference>
<dbReference type="PANTHER" id="PTHR34220">
    <property type="entry name" value="SENSOR HISTIDINE KINASE YPDA"/>
    <property type="match status" value="1"/>
</dbReference>
<dbReference type="AlphaFoldDB" id="A0A1D3TW97"/>
<dbReference type="Proteomes" id="UP000199315">
    <property type="component" value="Unassembled WGS sequence"/>
</dbReference>
<dbReference type="Gene3D" id="3.30.565.10">
    <property type="entry name" value="Histidine kinase-like ATPase, C-terminal domain"/>
    <property type="match status" value="1"/>
</dbReference>
<gene>
    <name evidence="3" type="ORF">SAMN05421730_102143</name>
</gene>
<reference evidence="3 4" key="1">
    <citation type="submission" date="2016-09" db="EMBL/GenBank/DDBJ databases">
        <authorList>
            <person name="Capua I."/>
            <person name="De Benedictis P."/>
            <person name="Joannis T."/>
            <person name="Lombin L.H."/>
            <person name="Cattoli G."/>
        </authorList>
    </citation>
    <scope>NUCLEOTIDE SEQUENCE [LARGE SCALE GENOMIC DNA]</scope>
    <source>
        <strain evidence="3 4">GluBS11</strain>
    </source>
</reference>
<dbReference type="SMART" id="SM00387">
    <property type="entry name" value="HATPase_c"/>
    <property type="match status" value="1"/>
</dbReference>
<dbReference type="SUPFAM" id="SSF55874">
    <property type="entry name" value="ATPase domain of HSP90 chaperone/DNA topoisomerase II/histidine kinase"/>
    <property type="match status" value="1"/>
</dbReference>
<dbReference type="InterPro" id="IPR050640">
    <property type="entry name" value="Bact_2-comp_sensor_kinase"/>
</dbReference>
<dbReference type="InterPro" id="IPR036890">
    <property type="entry name" value="HATPase_C_sf"/>
</dbReference>
<dbReference type="Pfam" id="PF02518">
    <property type="entry name" value="HATPase_c"/>
    <property type="match status" value="1"/>
</dbReference>
<dbReference type="GO" id="GO:0016020">
    <property type="term" value="C:membrane"/>
    <property type="evidence" value="ECO:0007669"/>
    <property type="project" value="InterPro"/>
</dbReference>
<name>A0A1D3TW97_9FIRM</name>
<feature type="transmembrane region" description="Helical" evidence="1">
    <location>
        <begin position="12"/>
        <end position="33"/>
    </location>
</feature>
<protein>
    <submittedName>
        <fullName evidence="3">Two-component system, sensor histidine kinase YesM</fullName>
    </submittedName>
</protein>
<dbReference type="Pfam" id="PF06580">
    <property type="entry name" value="His_kinase"/>
    <property type="match status" value="1"/>
</dbReference>
<accession>A0A1D3TW97</accession>
<keyword evidence="1" id="KW-1133">Transmembrane helix</keyword>
<keyword evidence="3" id="KW-0808">Transferase</keyword>
<evidence type="ECO:0000313" key="3">
    <source>
        <dbReference type="EMBL" id="SCP98495.1"/>
    </source>
</evidence>
<dbReference type="RefSeq" id="WP_091235512.1">
    <property type="nucleotide sequence ID" value="NZ_FMKA01000021.1"/>
</dbReference>
<feature type="transmembrane region" description="Helical" evidence="1">
    <location>
        <begin position="45"/>
        <end position="65"/>
    </location>
</feature>
<evidence type="ECO:0000256" key="1">
    <source>
        <dbReference type="SAM" id="Phobius"/>
    </source>
</evidence>
<dbReference type="InterPro" id="IPR010559">
    <property type="entry name" value="Sig_transdc_His_kin_internal"/>
</dbReference>